<dbReference type="EMBL" id="QEQD01000002">
    <property type="protein sequence ID" value="RDF05406.1"/>
    <property type="molecule type" value="Genomic_DNA"/>
</dbReference>
<sequence>MDGSNFLVYNNDNGDIQFSKLYKAEDNFSLRKVNKLNDVLRIGKYVLDDDGGLSIELTLRSNNNGLSSAQIIQGVKDIVLLDNKARLEFSKE</sequence>
<evidence type="ECO:0000313" key="2">
    <source>
        <dbReference type="Proteomes" id="UP000253999"/>
    </source>
</evidence>
<evidence type="ECO:0000313" key="1">
    <source>
        <dbReference type="EMBL" id="RDF05406.1"/>
    </source>
</evidence>
<dbReference type="AlphaFoldDB" id="A0A369ZK11"/>
<name>A0A369ZK11_HAEPH</name>
<proteinExistence type="predicted"/>
<accession>A0A369ZK11</accession>
<protein>
    <submittedName>
        <fullName evidence="1">Uncharacterized protein</fullName>
    </submittedName>
</protein>
<organism evidence="1 2">
    <name type="scientific">Haemophilus parahaemolyticus</name>
    <dbReference type="NCBI Taxonomy" id="735"/>
    <lineage>
        <taxon>Bacteria</taxon>
        <taxon>Pseudomonadati</taxon>
        <taxon>Pseudomonadota</taxon>
        <taxon>Gammaproteobacteria</taxon>
        <taxon>Pasteurellales</taxon>
        <taxon>Pasteurellaceae</taxon>
        <taxon>Haemophilus</taxon>
    </lineage>
</organism>
<comment type="caution">
    <text evidence="1">The sequence shown here is derived from an EMBL/GenBank/DDBJ whole genome shotgun (WGS) entry which is preliminary data.</text>
</comment>
<reference evidence="1 2" key="1">
    <citation type="submission" date="2018-05" db="EMBL/GenBank/DDBJ databases">
        <title>Draft Genome Sequences for a Diverse set of 7 Haemophilus Species.</title>
        <authorList>
            <person name="Nichols M."/>
            <person name="Topaz N."/>
            <person name="Wang X."/>
            <person name="Wang X."/>
            <person name="Boxrud D."/>
        </authorList>
    </citation>
    <scope>NUCLEOTIDE SEQUENCE [LARGE SCALE GENOMIC DNA]</scope>
    <source>
        <strain evidence="1 2">C2010039593</strain>
    </source>
</reference>
<gene>
    <name evidence="1" type="ORF">DPV98_03120</name>
</gene>
<dbReference type="Proteomes" id="UP000253999">
    <property type="component" value="Unassembled WGS sequence"/>
</dbReference>